<evidence type="ECO:0000256" key="1">
    <source>
        <dbReference type="ARBA" id="ARBA00004141"/>
    </source>
</evidence>
<feature type="transmembrane region" description="Helical" evidence="9">
    <location>
        <begin position="684"/>
        <end position="704"/>
    </location>
</feature>
<evidence type="ECO:0000256" key="3">
    <source>
        <dbReference type="ARBA" id="ARBA00022448"/>
    </source>
</evidence>
<evidence type="ECO:0000256" key="4">
    <source>
        <dbReference type="ARBA" id="ARBA00022692"/>
    </source>
</evidence>
<dbReference type="InterPro" id="IPR003593">
    <property type="entry name" value="AAA+_ATPase"/>
</dbReference>
<gene>
    <name evidence="12" type="ORF">MSPICULIGERA_LOCUS10665</name>
</gene>
<dbReference type="SUPFAM" id="SSF90123">
    <property type="entry name" value="ABC transporter transmembrane region"/>
    <property type="match status" value="2"/>
</dbReference>
<dbReference type="CDD" id="cd18578">
    <property type="entry name" value="ABC_6TM_Pgp_ABCB1_D2_like"/>
    <property type="match status" value="1"/>
</dbReference>
<organism evidence="12 13">
    <name type="scientific">Mesorhabditis spiculigera</name>
    <dbReference type="NCBI Taxonomy" id="96644"/>
    <lineage>
        <taxon>Eukaryota</taxon>
        <taxon>Metazoa</taxon>
        <taxon>Ecdysozoa</taxon>
        <taxon>Nematoda</taxon>
        <taxon>Chromadorea</taxon>
        <taxon>Rhabditida</taxon>
        <taxon>Rhabditina</taxon>
        <taxon>Rhabditomorpha</taxon>
        <taxon>Rhabditoidea</taxon>
        <taxon>Rhabditidae</taxon>
        <taxon>Mesorhabditinae</taxon>
        <taxon>Mesorhabditis</taxon>
    </lineage>
</organism>
<dbReference type="NCBIfam" id="NF010167">
    <property type="entry name" value="PRK13648.1"/>
    <property type="match status" value="2"/>
</dbReference>
<comment type="similarity">
    <text evidence="2">Belongs to the ABC transporter superfamily. ABCB family. Multidrug resistance exporter (TC 3.A.1.201) subfamily.</text>
</comment>
<dbReference type="CDD" id="cd03249">
    <property type="entry name" value="ABC_MTABC3_MDL1_MDL2"/>
    <property type="match status" value="2"/>
</dbReference>
<dbReference type="SMART" id="SM00382">
    <property type="entry name" value="AAA"/>
    <property type="match status" value="2"/>
</dbReference>
<reference evidence="12" key="1">
    <citation type="submission" date="2023-06" db="EMBL/GenBank/DDBJ databases">
        <authorList>
            <person name="Delattre M."/>
        </authorList>
    </citation>
    <scope>NUCLEOTIDE SEQUENCE</scope>
    <source>
        <strain evidence="12">AF72</strain>
    </source>
</reference>
<dbReference type="FunFam" id="3.40.50.300:FF:000251">
    <property type="entry name" value="ABC transporter B family member 19"/>
    <property type="match status" value="1"/>
</dbReference>
<dbReference type="AlphaFoldDB" id="A0AA36FZ78"/>
<keyword evidence="13" id="KW-1185">Reference proteome</keyword>
<dbReference type="EMBL" id="CATQJA010002595">
    <property type="protein sequence ID" value="CAJ0572276.1"/>
    <property type="molecule type" value="Genomic_DNA"/>
</dbReference>
<comment type="subcellular location">
    <subcellularLocation>
        <location evidence="1">Membrane</location>
        <topology evidence="1">Multi-pass membrane protein</topology>
    </subcellularLocation>
</comment>
<feature type="domain" description="ABC transporter" evidence="10">
    <location>
        <begin position="254"/>
        <end position="490"/>
    </location>
</feature>
<evidence type="ECO:0000256" key="8">
    <source>
        <dbReference type="ARBA" id="ARBA00023136"/>
    </source>
</evidence>
<dbReference type="PROSITE" id="PS50929">
    <property type="entry name" value="ABC_TM1F"/>
    <property type="match status" value="2"/>
</dbReference>
<dbReference type="SUPFAM" id="SSF52540">
    <property type="entry name" value="P-loop containing nucleoside triphosphate hydrolases"/>
    <property type="match status" value="2"/>
</dbReference>
<dbReference type="Pfam" id="PF00664">
    <property type="entry name" value="ABC_membrane"/>
    <property type="match status" value="2"/>
</dbReference>
<evidence type="ECO:0000313" key="13">
    <source>
        <dbReference type="Proteomes" id="UP001177023"/>
    </source>
</evidence>
<evidence type="ECO:0000256" key="9">
    <source>
        <dbReference type="SAM" id="Phobius"/>
    </source>
</evidence>
<sequence>MSISENVCHSMRKSAFKKILDQEIEWFEKSKPGTLATDVAESLEKLGWSMRNSMQSSVGALMTAVTGVYVAFSLNQNVAQITMLFFGFYGMASFWLERLSDLSYEYSNSYKTAGRLLQQALSSIRTVQANNAQHFELKRYKTALSEAGLIDRKAALITCGVSGLWLTIIHISEFYNNWMAADYVFNGITNATTVLAIGMAADSASSAVGSLIREIFDVQKNLNDAQPLFDILALKEDDERDKEDPIDTTTAARISFDSVNFTYPSRPDVEILKDISFECSPGQTVAIVGTSGSGKSTILQLLLRLYQPISGEIHLDGIPIHNYTRRRLLDLIGVVGQEPVLFSSSIIENIRYGKEDATDAEVTLALQRANALEFVRGLPNGWNTKVGERGCQLSGGQKQRIAIARALIKNPRILILDEATSALDSQSEAEVMKVLRRNSRNRTTFVVAHRLSTIRDADKILVVDSGRVIESGTHHELMAMDGTYAKLVKAQLNQARRSRHSTEDSQNLGSDAGEYCSEHEFSDEEDENEDDVARMERECQEEGITNFNFSKIVSWLRPDAKLFALGMFACLAEGFLMPFGKWIEGQALQSYAQIDPAKQLADGRRGALLELLPIVPHILINLARGMCLETAGIRLANRLRVEFFSNLLHQGGPYFDEPKHATGRLTTRLASDVLHIRQALGSRVSWLFGSFFVIVIGLTASFYYCWPLALIMMALLPIFGALNAVYDLIDPASYEDKKMIEEGARLMNESIDNIRTVKSLNLGTNLYSKYSEIIEKPHSVFYKKMLARSFLVAVADSNFQLTICVQYYVANYILGYGFLPFDVFMTMLLMNGVGESFGSLVGFYPEYKKMRLAAALMIKNLEETRVEEESNSDELNFGQIRFEDVHFAYPQRPEQEVLKGISFQVDQGQTVALVGMSGSGKSTISSLLQRFYDLKKGSIYLDGQNIRDLPKKELRTQMGIVSQELTLFDDTIYNNIIYGLDPDLVKEAEVHEVAKSANIHSFVEKLPDGYQTMVGERGTQLSGGQKQRIAIARALLKNPKLLILDEATSALDAESEKIVQEAINASTFGRTCLVIAHRLSTIRDADKIIVMDRGVIVEEGVHKDLVEKHGVYYQLVKHQEHS</sequence>
<dbReference type="GO" id="GO:0005524">
    <property type="term" value="F:ATP binding"/>
    <property type="evidence" value="ECO:0007669"/>
    <property type="project" value="UniProtKB-KW"/>
</dbReference>
<feature type="domain" description="ABC transmembrane type-1" evidence="11">
    <location>
        <begin position="618"/>
        <end position="849"/>
    </location>
</feature>
<evidence type="ECO:0000256" key="7">
    <source>
        <dbReference type="ARBA" id="ARBA00022989"/>
    </source>
</evidence>
<dbReference type="GO" id="GO:0016020">
    <property type="term" value="C:membrane"/>
    <property type="evidence" value="ECO:0007669"/>
    <property type="project" value="UniProtKB-SubCell"/>
</dbReference>
<dbReference type="InterPro" id="IPR017871">
    <property type="entry name" value="ABC_transporter-like_CS"/>
</dbReference>
<proteinExistence type="inferred from homology"/>
<evidence type="ECO:0000256" key="5">
    <source>
        <dbReference type="ARBA" id="ARBA00022741"/>
    </source>
</evidence>
<feature type="domain" description="ABC transmembrane type-1" evidence="11">
    <location>
        <begin position="1"/>
        <end position="220"/>
    </location>
</feature>
<dbReference type="InterPro" id="IPR036640">
    <property type="entry name" value="ABC1_TM_sf"/>
</dbReference>
<keyword evidence="8 9" id="KW-0472">Membrane</keyword>
<evidence type="ECO:0000259" key="11">
    <source>
        <dbReference type="PROSITE" id="PS50929"/>
    </source>
</evidence>
<feature type="non-terminal residue" evidence="12">
    <location>
        <position position="1122"/>
    </location>
</feature>
<evidence type="ECO:0000259" key="10">
    <source>
        <dbReference type="PROSITE" id="PS50893"/>
    </source>
</evidence>
<keyword evidence="7 9" id="KW-1133">Transmembrane helix</keyword>
<dbReference type="FunFam" id="3.40.50.300:FF:000205">
    <property type="entry name" value="ABC transporter B family member 4"/>
    <property type="match status" value="1"/>
</dbReference>
<evidence type="ECO:0000256" key="6">
    <source>
        <dbReference type="ARBA" id="ARBA00022840"/>
    </source>
</evidence>
<dbReference type="Gene3D" id="1.20.1560.10">
    <property type="entry name" value="ABC transporter type 1, transmembrane domain"/>
    <property type="match status" value="1"/>
</dbReference>
<dbReference type="Pfam" id="PF00005">
    <property type="entry name" value="ABC_tran"/>
    <property type="match status" value="2"/>
</dbReference>
<accession>A0AA36FZ78</accession>
<comment type="caution">
    <text evidence="12">The sequence shown here is derived from an EMBL/GenBank/DDBJ whole genome shotgun (WGS) entry which is preliminary data.</text>
</comment>
<keyword evidence="5" id="KW-0547">Nucleotide-binding</keyword>
<evidence type="ECO:0000313" key="12">
    <source>
        <dbReference type="EMBL" id="CAJ0572276.1"/>
    </source>
</evidence>
<keyword evidence="3" id="KW-0813">Transport</keyword>
<dbReference type="InterPro" id="IPR003439">
    <property type="entry name" value="ABC_transporter-like_ATP-bd"/>
</dbReference>
<dbReference type="PROSITE" id="PS50893">
    <property type="entry name" value="ABC_TRANSPORTER_2"/>
    <property type="match status" value="2"/>
</dbReference>
<keyword evidence="6" id="KW-0067">ATP-binding</keyword>
<feature type="domain" description="ABC transporter" evidence="10">
    <location>
        <begin position="880"/>
        <end position="1118"/>
    </location>
</feature>
<dbReference type="Proteomes" id="UP001177023">
    <property type="component" value="Unassembled WGS sequence"/>
</dbReference>
<dbReference type="GO" id="GO:0015421">
    <property type="term" value="F:ABC-type oligopeptide transporter activity"/>
    <property type="evidence" value="ECO:0007669"/>
    <property type="project" value="TreeGrafter"/>
</dbReference>
<dbReference type="InterPro" id="IPR011527">
    <property type="entry name" value="ABC1_TM_dom"/>
</dbReference>
<evidence type="ECO:0000256" key="2">
    <source>
        <dbReference type="ARBA" id="ARBA00007577"/>
    </source>
</evidence>
<dbReference type="PANTHER" id="PTHR43394:SF1">
    <property type="entry name" value="ATP-BINDING CASSETTE SUB-FAMILY B MEMBER 10, MITOCHONDRIAL"/>
    <property type="match status" value="1"/>
</dbReference>
<dbReference type="InterPro" id="IPR027417">
    <property type="entry name" value="P-loop_NTPase"/>
</dbReference>
<dbReference type="InterPro" id="IPR039421">
    <property type="entry name" value="Type_1_exporter"/>
</dbReference>
<dbReference type="Gene3D" id="3.40.50.300">
    <property type="entry name" value="P-loop containing nucleotide triphosphate hydrolases"/>
    <property type="match status" value="2"/>
</dbReference>
<keyword evidence="4 9" id="KW-0812">Transmembrane</keyword>
<feature type="transmembrane region" description="Helical" evidence="9">
    <location>
        <begin position="54"/>
        <end position="72"/>
    </location>
</feature>
<protein>
    <submittedName>
        <fullName evidence="12">Uncharacterized protein</fullName>
    </submittedName>
</protein>
<dbReference type="PROSITE" id="PS00211">
    <property type="entry name" value="ABC_TRANSPORTER_1"/>
    <property type="match status" value="2"/>
</dbReference>
<dbReference type="PANTHER" id="PTHR43394">
    <property type="entry name" value="ATP-DEPENDENT PERMEASE MDL1, MITOCHONDRIAL"/>
    <property type="match status" value="1"/>
</dbReference>
<dbReference type="GO" id="GO:0016887">
    <property type="term" value="F:ATP hydrolysis activity"/>
    <property type="evidence" value="ECO:0007669"/>
    <property type="project" value="InterPro"/>
</dbReference>
<name>A0AA36FZ78_9BILA</name>